<dbReference type="Proteomes" id="UP000269793">
    <property type="component" value="Chromosome II"/>
</dbReference>
<dbReference type="VEuPathDB" id="FungiDB:DNF11_1384"/>
<dbReference type="PANTHER" id="PTHR28008">
    <property type="entry name" value="DOMAIN PROTEIN, PUTATIVE (AFU_ORTHOLOGUE AFUA_3G10980)-RELATED"/>
    <property type="match status" value="1"/>
</dbReference>
<keyword evidence="1" id="KW-0812">Transmembrane</keyword>
<evidence type="ECO:0000313" key="2">
    <source>
        <dbReference type="EMBL" id="AYO42334.1"/>
    </source>
</evidence>
<proteinExistence type="predicted"/>
<evidence type="ECO:0008006" key="4">
    <source>
        <dbReference type="Google" id="ProtNLM"/>
    </source>
</evidence>
<feature type="transmembrane region" description="Helical" evidence="1">
    <location>
        <begin position="49"/>
        <end position="69"/>
    </location>
</feature>
<dbReference type="PANTHER" id="PTHR28008:SF1">
    <property type="entry name" value="DOMAIN PROTEIN, PUTATIVE (AFU_ORTHOLOGUE AFUA_3G10980)-RELATED"/>
    <property type="match status" value="1"/>
</dbReference>
<evidence type="ECO:0000256" key="1">
    <source>
        <dbReference type="SAM" id="Phobius"/>
    </source>
</evidence>
<accession>A0A3G2S2Y0</accession>
<dbReference type="OrthoDB" id="63581at2759"/>
<dbReference type="AlphaFoldDB" id="A0A3G2S2Y0"/>
<dbReference type="EMBL" id="CP033149">
    <property type="protein sequence ID" value="AYO42334.1"/>
    <property type="molecule type" value="Genomic_DNA"/>
</dbReference>
<keyword evidence="1" id="KW-1133">Transmembrane helix</keyword>
<sequence length="149" mass="17154">MGILGFHPNVQNYIYLNDKVMHFLAFMTTTYLCYRMWEVDQDSMHIPIWKYTPLLLTIFTSIIAGGIGSEFIQSLLPYKTFQLGDILANLMGSCTGLYAAYYMEQRYRARCELQQLYAPLDLENVSEPEDDAERDPIALVSPFRIGEST</sequence>
<reference evidence="2 3" key="1">
    <citation type="submission" date="2018-10" db="EMBL/GenBank/DDBJ databases">
        <title>Complete genome sequence of Malassezia restricta CBS 7877.</title>
        <authorList>
            <person name="Morand S.C."/>
            <person name="Bertignac M."/>
            <person name="Iltis A."/>
            <person name="Kolder I."/>
            <person name="Pirovano W."/>
            <person name="Jourdain R."/>
            <person name="Clavaud C."/>
        </authorList>
    </citation>
    <scope>NUCLEOTIDE SEQUENCE [LARGE SCALE GENOMIC DNA]</scope>
    <source>
        <strain evidence="2 3">CBS 7877</strain>
    </source>
</reference>
<keyword evidence="1" id="KW-0472">Membrane</keyword>
<keyword evidence="3" id="KW-1185">Reference proteome</keyword>
<gene>
    <name evidence="2" type="ORF">DNF11_1384</name>
</gene>
<protein>
    <recommendedName>
        <fullName evidence="4">VanZ-like domain-containing protein</fullName>
    </recommendedName>
</protein>
<feature type="transmembrane region" description="Helical" evidence="1">
    <location>
        <begin position="81"/>
        <end position="101"/>
    </location>
</feature>
<evidence type="ECO:0000313" key="3">
    <source>
        <dbReference type="Proteomes" id="UP000269793"/>
    </source>
</evidence>
<name>A0A3G2S2Y0_MALR7</name>
<feature type="transmembrane region" description="Helical" evidence="1">
    <location>
        <begin position="20"/>
        <end position="37"/>
    </location>
</feature>
<organism evidence="2 3">
    <name type="scientific">Malassezia restricta (strain ATCC 96810 / NBRC 103918 / CBS 7877)</name>
    <name type="common">Seborrheic dermatitis infection agent</name>
    <dbReference type="NCBI Taxonomy" id="425264"/>
    <lineage>
        <taxon>Eukaryota</taxon>
        <taxon>Fungi</taxon>
        <taxon>Dikarya</taxon>
        <taxon>Basidiomycota</taxon>
        <taxon>Ustilaginomycotina</taxon>
        <taxon>Malasseziomycetes</taxon>
        <taxon>Malasseziales</taxon>
        <taxon>Malasseziaceae</taxon>
        <taxon>Malassezia</taxon>
    </lineage>
</organism>